<dbReference type="Proteomes" id="UP000593574">
    <property type="component" value="Unassembled WGS sequence"/>
</dbReference>
<feature type="region of interest" description="Disordered" evidence="1">
    <location>
        <begin position="1"/>
        <end position="21"/>
    </location>
</feature>
<evidence type="ECO:0000256" key="1">
    <source>
        <dbReference type="SAM" id="MobiDB-lite"/>
    </source>
</evidence>
<proteinExistence type="predicted"/>
<dbReference type="AlphaFoldDB" id="A0A7J9ABZ1"/>
<name>A0A7J9ABZ1_9ROSI</name>
<keyword evidence="3" id="KW-1185">Reference proteome</keyword>
<dbReference type="EMBL" id="JABEZV010000009">
    <property type="protein sequence ID" value="MBA0721034.1"/>
    <property type="molecule type" value="Genomic_DNA"/>
</dbReference>
<evidence type="ECO:0000313" key="2">
    <source>
        <dbReference type="EMBL" id="MBA0721034.1"/>
    </source>
</evidence>
<gene>
    <name evidence="2" type="ORF">Golax_008611</name>
</gene>
<protein>
    <submittedName>
        <fullName evidence="2">Uncharacterized protein</fullName>
    </submittedName>
</protein>
<accession>A0A7J9ABZ1</accession>
<evidence type="ECO:0000313" key="3">
    <source>
        <dbReference type="Proteomes" id="UP000593574"/>
    </source>
</evidence>
<reference evidence="2 3" key="1">
    <citation type="journal article" date="2019" name="Genome Biol. Evol.">
        <title>Insights into the evolution of the New World diploid cottons (Gossypium, subgenus Houzingenia) based on genome sequencing.</title>
        <authorList>
            <person name="Grover C.E."/>
            <person name="Arick M.A. 2nd"/>
            <person name="Thrash A."/>
            <person name="Conover J.L."/>
            <person name="Sanders W.S."/>
            <person name="Peterson D.G."/>
            <person name="Frelichowski J.E."/>
            <person name="Scheffler J.A."/>
            <person name="Scheffler B.E."/>
            <person name="Wendel J.F."/>
        </authorList>
    </citation>
    <scope>NUCLEOTIDE SEQUENCE [LARGE SCALE GENOMIC DNA]</scope>
    <source>
        <strain evidence="2">4</strain>
        <tissue evidence="2">Leaf</tissue>
    </source>
</reference>
<organism evidence="2 3">
    <name type="scientific">Gossypium laxum</name>
    <dbReference type="NCBI Taxonomy" id="34288"/>
    <lineage>
        <taxon>Eukaryota</taxon>
        <taxon>Viridiplantae</taxon>
        <taxon>Streptophyta</taxon>
        <taxon>Embryophyta</taxon>
        <taxon>Tracheophyta</taxon>
        <taxon>Spermatophyta</taxon>
        <taxon>Magnoliopsida</taxon>
        <taxon>eudicotyledons</taxon>
        <taxon>Gunneridae</taxon>
        <taxon>Pentapetalae</taxon>
        <taxon>rosids</taxon>
        <taxon>malvids</taxon>
        <taxon>Malvales</taxon>
        <taxon>Malvaceae</taxon>
        <taxon>Malvoideae</taxon>
        <taxon>Gossypium</taxon>
    </lineage>
</organism>
<comment type="caution">
    <text evidence="2">The sequence shown here is derived from an EMBL/GenBank/DDBJ whole genome shotgun (WGS) entry which is preliminary data.</text>
</comment>
<sequence length="21" mass="2539">MVRRSRVRNAVPHPTRDQLHL</sequence>